<protein>
    <recommendedName>
        <fullName evidence="8">CLIP domain-containing serine protease</fullName>
        <ecNumber evidence="8">3.4.21.-</ecNumber>
    </recommendedName>
</protein>
<evidence type="ECO:0000259" key="10">
    <source>
        <dbReference type="PROSITE" id="PS50240"/>
    </source>
</evidence>
<evidence type="ECO:0000256" key="7">
    <source>
        <dbReference type="ARBA" id="ARBA00024195"/>
    </source>
</evidence>
<accession>A0A7M7QTC2</accession>
<dbReference type="RefSeq" id="XP_031783699.1">
    <property type="nucleotide sequence ID" value="XM_031927839.2"/>
</dbReference>
<dbReference type="PRINTS" id="PR00722">
    <property type="entry name" value="CHYMOTRYPSIN"/>
</dbReference>
<dbReference type="GO" id="GO:0006508">
    <property type="term" value="P:proteolysis"/>
    <property type="evidence" value="ECO:0007669"/>
    <property type="project" value="UniProtKB-KW"/>
</dbReference>
<dbReference type="FunFam" id="2.40.10.10:FF:000028">
    <property type="entry name" value="Serine protease easter"/>
    <property type="match status" value="1"/>
</dbReference>
<dbReference type="CDD" id="cd00190">
    <property type="entry name" value="Tryp_SPc"/>
    <property type="match status" value="1"/>
</dbReference>
<name>A0A7M7QTC2_NASVI</name>
<comment type="subcellular location">
    <subcellularLocation>
        <location evidence="8">Secreted</location>
    </subcellularLocation>
</comment>
<evidence type="ECO:0000256" key="9">
    <source>
        <dbReference type="SAM" id="MobiDB-lite"/>
    </source>
</evidence>
<dbReference type="Pfam" id="PF00089">
    <property type="entry name" value="Trypsin"/>
    <property type="match status" value="1"/>
</dbReference>
<feature type="chain" id="PRO_5041005506" description="CLIP domain-containing serine protease" evidence="8">
    <location>
        <begin position="21"/>
        <end position="451"/>
    </location>
</feature>
<keyword evidence="4 8" id="KW-0720">Serine protease</keyword>
<dbReference type="PANTHER" id="PTHR24260">
    <property type="match status" value="1"/>
</dbReference>
<dbReference type="GO" id="GO:0005576">
    <property type="term" value="C:extracellular region"/>
    <property type="evidence" value="ECO:0007669"/>
    <property type="project" value="UniProtKB-SubCell"/>
</dbReference>
<keyword evidence="12" id="KW-1185">Reference proteome</keyword>
<feature type="compositionally biased region" description="Basic and acidic residues" evidence="9">
    <location>
        <begin position="168"/>
        <end position="180"/>
    </location>
</feature>
<dbReference type="SMART" id="SM00020">
    <property type="entry name" value="Tryp_SPc"/>
    <property type="match status" value="1"/>
</dbReference>
<dbReference type="SUPFAM" id="SSF50494">
    <property type="entry name" value="Trypsin-like serine proteases"/>
    <property type="match status" value="1"/>
</dbReference>
<dbReference type="InterPro" id="IPR001314">
    <property type="entry name" value="Peptidase_S1A"/>
</dbReference>
<dbReference type="RefSeq" id="XP_032454379.1">
    <property type="nucleotide sequence ID" value="XM_032598488.1"/>
</dbReference>
<evidence type="ECO:0000256" key="2">
    <source>
        <dbReference type="ARBA" id="ARBA00022729"/>
    </source>
</evidence>
<dbReference type="InterPro" id="IPR051333">
    <property type="entry name" value="CLIP_Serine_Protease"/>
</dbReference>
<reference evidence="11" key="1">
    <citation type="submission" date="2021-01" db="UniProtKB">
        <authorList>
            <consortium name="EnsemblMetazoa"/>
        </authorList>
    </citation>
    <scope>IDENTIFICATION</scope>
</reference>
<feature type="compositionally biased region" description="Acidic residues" evidence="9">
    <location>
        <begin position="142"/>
        <end position="152"/>
    </location>
</feature>
<feature type="compositionally biased region" description="Polar residues" evidence="9">
    <location>
        <begin position="153"/>
        <end position="162"/>
    </location>
</feature>
<dbReference type="GO" id="GO:0004252">
    <property type="term" value="F:serine-type endopeptidase activity"/>
    <property type="evidence" value="ECO:0007669"/>
    <property type="project" value="UniProtKB-UniRule"/>
</dbReference>
<evidence type="ECO:0000256" key="3">
    <source>
        <dbReference type="ARBA" id="ARBA00022801"/>
    </source>
</evidence>
<dbReference type="PROSITE" id="PS00135">
    <property type="entry name" value="TRYPSIN_SER"/>
    <property type="match status" value="1"/>
</dbReference>
<dbReference type="InterPro" id="IPR022700">
    <property type="entry name" value="CLIP"/>
</dbReference>
<dbReference type="Gene3D" id="3.30.1640.30">
    <property type="match status" value="1"/>
</dbReference>
<keyword evidence="6" id="KW-0325">Glycoprotein</keyword>
<evidence type="ECO:0000256" key="8">
    <source>
        <dbReference type="RuleBase" id="RU366078"/>
    </source>
</evidence>
<dbReference type="EnsemblMetazoa" id="XM_032598488">
    <property type="protein sequence ID" value="XP_032454379"/>
    <property type="gene ID" value="LOC100122446"/>
</dbReference>
<proteinExistence type="inferred from homology"/>
<comment type="similarity">
    <text evidence="7 8">Belongs to the peptidase S1 family. CLIP subfamily.</text>
</comment>
<dbReference type="InterPro" id="IPR009003">
    <property type="entry name" value="Peptidase_S1_PA"/>
</dbReference>
<dbReference type="OrthoDB" id="547031at2759"/>
<dbReference type="Gene3D" id="2.40.10.10">
    <property type="entry name" value="Trypsin-like serine proteases"/>
    <property type="match status" value="2"/>
</dbReference>
<dbReference type="AlphaFoldDB" id="A0A7M7QTC2"/>
<evidence type="ECO:0000256" key="1">
    <source>
        <dbReference type="ARBA" id="ARBA00022670"/>
    </source>
</evidence>
<organism evidence="11 12">
    <name type="scientific">Nasonia vitripennis</name>
    <name type="common">Parasitic wasp</name>
    <dbReference type="NCBI Taxonomy" id="7425"/>
    <lineage>
        <taxon>Eukaryota</taxon>
        <taxon>Metazoa</taxon>
        <taxon>Ecdysozoa</taxon>
        <taxon>Arthropoda</taxon>
        <taxon>Hexapoda</taxon>
        <taxon>Insecta</taxon>
        <taxon>Pterygota</taxon>
        <taxon>Neoptera</taxon>
        <taxon>Endopterygota</taxon>
        <taxon>Hymenoptera</taxon>
        <taxon>Apocrita</taxon>
        <taxon>Proctotrupomorpha</taxon>
        <taxon>Chalcidoidea</taxon>
        <taxon>Pteromalidae</taxon>
        <taxon>Pteromalinae</taxon>
        <taxon>Nasonia</taxon>
    </lineage>
</organism>
<dbReference type="RefSeq" id="XP_031783700.1">
    <property type="nucleotide sequence ID" value="XM_031927840.1"/>
</dbReference>
<dbReference type="PROSITE" id="PS50240">
    <property type="entry name" value="TRYPSIN_DOM"/>
    <property type="match status" value="1"/>
</dbReference>
<dbReference type="Proteomes" id="UP000002358">
    <property type="component" value="Chromosome 3"/>
</dbReference>
<dbReference type="PANTHER" id="PTHR24260:SF145">
    <property type="entry name" value="FI17609P1-RELATED"/>
    <property type="match status" value="1"/>
</dbReference>
<feature type="domain" description="Peptidase S1" evidence="10">
    <location>
        <begin position="186"/>
        <end position="451"/>
    </location>
</feature>
<evidence type="ECO:0000313" key="11">
    <source>
        <dbReference type="EnsemblMetazoa" id="XP_032454379"/>
    </source>
</evidence>
<dbReference type="EC" id="3.4.21.-" evidence="8"/>
<keyword evidence="1 8" id="KW-0645">Protease</keyword>
<keyword evidence="2 8" id="KW-0732">Signal</keyword>
<feature type="region of interest" description="Disordered" evidence="9">
    <location>
        <begin position="133"/>
        <end position="182"/>
    </location>
</feature>
<dbReference type="InterPro" id="IPR001254">
    <property type="entry name" value="Trypsin_dom"/>
</dbReference>
<evidence type="ECO:0000256" key="6">
    <source>
        <dbReference type="ARBA" id="ARBA00023180"/>
    </source>
</evidence>
<keyword evidence="8" id="KW-0964">Secreted</keyword>
<evidence type="ECO:0000313" key="12">
    <source>
        <dbReference type="Proteomes" id="UP000002358"/>
    </source>
</evidence>
<sequence length="451" mass="49552">MILLLTIVLCTFHQFTITTAFADCRSESFRGTECVKITSCEETFDYIKELHSTNLVLHYRYMIGYMRSITCGFDGNVPKVCCSIRNPYNARIVKRTALFDSTGIIFPDEPALAGTPDSPTKADSVPATKILSSETIKTDSETTVEADLETTTEAESTTQVDAGSSEDSGSKESSESKEDPSALPTVCGNFIWSKNLNKDDHPTDLGDFPWLVLLEYNTTIGTQIGCGGVLISNRYVLTSAHCVDPSLNLTSVRLGEHDLNMDPDCSYEGPDVTTRYCADKTVVVTVEKQIPHENYSFVQDPKDSGSKPYDIALIRLTKAVSSDYVKPICLPGETAVMKGRFLSAGWGAAPNNTYLRSSVKRMARMIGVADEDCNEKYKKQLQDDMLCAKSQSLQTACVGDSGGPLMSIDLESRMTVEGLFSPIHKEFCLIGGVPGTYTNVRKYTDWIKANM</sequence>
<dbReference type="InterPro" id="IPR038565">
    <property type="entry name" value="CLIP_sf"/>
</dbReference>
<dbReference type="KEGG" id="nvi:100122446"/>
<feature type="signal peptide" evidence="8">
    <location>
        <begin position="1"/>
        <end position="20"/>
    </location>
</feature>
<dbReference type="EnsemblMetazoa" id="XM_031927839">
    <property type="protein sequence ID" value="XP_031783699"/>
    <property type="gene ID" value="LOC100122446"/>
</dbReference>
<dbReference type="GeneID" id="100122446"/>
<dbReference type="Pfam" id="PF12032">
    <property type="entry name" value="CLIP"/>
    <property type="match status" value="1"/>
</dbReference>
<dbReference type="InterPro" id="IPR043504">
    <property type="entry name" value="Peptidase_S1_PA_chymotrypsin"/>
</dbReference>
<evidence type="ECO:0000256" key="4">
    <source>
        <dbReference type="ARBA" id="ARBA00022825"/>
    </source>
</evidence>
<dbReference type="InParanoid" id="A0A7M7QTC2"/>
<keyword evidence="5" id="KW-1015">Disulfide bond</keyword>
<evidence type="ECO:0000256" key="5">
    <source>
        <dbReference type="ARBA" id="ARBA00023157"/>
    </source>
</evidence>
<dbReference type="InterPro" id="IPR033116">
    <property type="entry name" value="TRYPSIN_SER"/>
</dbReference>
<dbReference type="SMR" id="A0A7M7QTC2"/>
<comment type="domain">
    <text evidence="8">The clip domain consists of 35-55 residues which are 'knitted' together usually by 3 conserved disulfide bonds forming a clip-like compact structure.</text>
</comment>
<dbReference type="EnsemblMetazoa" id="XM_031927840">
    <property type="protein sequence ID" value="XP_031783700"/>
    <property type="gene ID" value="LOC100122446"/>
</dbReference>
<keyword evidence="3 8" id="KW-0378">Hydrolase</keyword>